<feature type="compositionally biased region" description="Polar residues" evidence="1">
    <location>
        <begin position="456"/>
        <end position="466"/>
    </location>
</feature>
<feature type="region of interest" description="Disordered" evidence="1">
    <location>
        <begin position="161"/>
        <end position="526"/>
    </location>
</feature>
<feature type="compositionally biased region" description="Low complexity" evidence="1">
    <location>
        <begin position="37"/>
        <end position="48"/>
    </location>
</feature>
<feature type="compositionally biased region" description="Basic and acidic residues" evidence="1">
    <location>
        <begin position="93"/>
        <end position="125"/>
    </location>
</feature>
<evidence type="ECO:0000313" key="2">
    <source>
        <dbReference type="EMBL" id="CEH12083.1"/>
    </source>
</evidence>
<proteinExistence type="predicted"/>
<feature type="compositionally biased region" description="Polar residues" evidence="1">
    <location>
        <begin position="184"/>
        <end position="214"/>
    </location>
</feature>
<dbReference type="STRING" id="401625.A0A0P1B8P5"/>
<evidence type="ECO:0000313" key="3">
    <source>
        <dbReference type="Proteomes" id="UP000054845"/>
    </source>
</evidence>
<dbReference type="PANTHER" id="PTHR28307:SF2">
    <property type="entry name" value="PROTEIN PAL1"/>
    <property type="match status" value="1"/>
</dbReference>
<accession>A0A0P1B8P5</accession>
<name>A0A0P1B8P5_9BASI</name>
<dbReference type="InterPro" id="IPR013226">
    <property type="entry name" value="Pal1"/>
</dbReference>
<evidence type="ECO:0000256" key="1">
    <source>
        <dbReference type="SAM" id="MobiDB-lite"/>
    </source>
</evidence>
<dbReference type="Pfam" id="PF08316">
    <property type="entry name" value="Pal1"/>
    <property type="match status" value="1"/>
</dbReference>
<feature type="compositionally biased region" description="Basic residues" evidence="1">
    <location>
        <begin position="365"/>
        <end position="375"/>
    </location>
</feature>
<feature type="compositionally biased region" description="Polar residues" evidence="1">
    <location>
        <begin position="430"/>
        <end position="441"/>
    </location>
</feature>
<organism evidence="2 3">
    <name type="scientific">Ceraceosorus bombacis</name>
    <dbReference type="NCBI Taxonomy" id="401625"/>
    <lineage>
        <taxon>Eukaryota</taxon>
        <taxon>Fungi</taxon>
        <taxon>Dikarya</taxon>
        <taxon>Basidiomycota</taxon>
        <taxon>Ustilaginomycotina</taxon>
        <taxon>Exobasidiomycetes</taxon>
        <taxon>Ceraceosorales</taxon>
        <taxon>Ceraceosoraceae</taxon>
        <taxon>Ceraceosorus</taxon>
    </lineage>
</organism>
<feature type="region of interest" description="Disordered" evidence="1">
    <location>
        <begin position="25"/>
        <end position="125"/>
    </location>
</feature>
<dbReference type="AlphaFoldDB" id="A0A0P1B8P5"/>
<dbReference type="Proteomes" id="UP000054845">
    <property type="component" value="Unassembled WGS sequence"/>
</dbReference>
<sequence>MAATGSERQQHAAVLAALSDVVTVDNSDPASTHARAADGSGAYYAGASPMTTASAPPGVPTKDSYDPLASAPPTAPPKSGGMGARFANAFRRQTTEEKEAKRREKEKRMREEMSKHESKSSRMDVIDRLDSTGLYGASLFHHDSPYDACTPHANRHARRAPVGAFDPNIDPVTGKPVVRGGGQAASSRPNANGKQGNLSEFAQGTLRKLSQNDSFNDHDTRVVPALYAGGNNASTPTAESIPSGSRRPSDAPSSAWGDQSHDTHSDAANPHAEIWGVASEPWQDFASPAAKERQAKSSKNSSGLAVPSGTSSRASSVYDMEAVMSGRKPGDLNDDGSPAGVDHAGVSPFPERDWSKVGGSEAPKRSKSLLKRVKSARQNPNVPPPDASDVELAAMGRGNSRRGAGAAHRHSPSTPPMGADGTSYMGGYGASTQRQASNLGRQGTLRPRGAYDNPEGGSSSSVSPAGTPNIEIEAYGSAPEAPGGEIQPSTGNLGRQGSIFGRLGKSKGSRHGKSGAAPEPQVGYAR</sequence>
<protein>
    <submittedName>
        <fullName evidence="2">Pal1 cell morphology</fullName>
    </submittedName>
</protein>
<keyword evidence="3" id="KW-1185">Reference proteome</keyword>
<dbReference type="OrthoDB" id="5352132at2759"/>
<feature type="compositionally biased region" description="Polar residues" evidence="1">
    <location>
        <begin position="297"/>
        <end position="315"/>
    </location>
</feature>
<dbReference type="EMBL" id="CCYA01000118">
    <property type="protein sequence ID" value="CEH12083.1"/>
    <property type="molecule type" value="Genomic_DNA"/>
</dbReference>
<feature type="compositionally biased region" description="Low complexity" evidence="1">
    <location>
        <begin position="393"/>
        <end position="406"/>
    </location>
</feature>
<dbReference type="GO" id="GO:0005737">
    <property type="term" value="C:cytoplasm"/>
    <property type="evidence" value="ECO:0007669"/>
    <property type="project" value="TreeGrafter"/>
</dbReference>
<feature type="compositionally biased region" description="Basic residues" evidence="1">
    <location>
        <begin position="504"/>
        <end position="513"/>
    </location>
</feature>
<reference evidence="2 3" key="1">
    <citation type="submission" date="2014-09" db="EMBL/GenBank/DDBJ databases">
        <authorList>
            <person name="Magalhaes I.L.F."/>
            <person name="Oliveira U."/>
            <person name="Santos F.R."/>
            <person name="Vidigal T.H.D.A."/>
            <person name="Brescovit A.D."/>
            <person name="Santos A.J."/>
        </authorList>
    </citation>
    <scope>NUCLEOTIDE SEQUENCE [LARGE SCALE GENOMIC DNA]</scope>
</reference>
<feature type="compositionally biased region" description="Polar residues" evidence="1">
    <location>
        <begin position="231"/>
        <end position="243"/>
    </location>
</feature>
<dbReference type="PANTHER" id="PTHR28307">
    <property type="entry name" value="PROTEIN PAL1"/>
    <property type="match status" value="1"/>
</dbReference>